<dbReference type="Proteomes" id="UP001079430">
    <property type="component" value="Unassembled WGS sequence"/>
</dbReference>
<evidence type="ECO:0000313" key="2">
    <source>
        <dbReference type="Proteomes" id="UP001079430"/>
    </source>
</evidence>
<protein>
    <submittedName>
        <fullName evidence="1">Uncharacterized protein</fullName>
    </submittedName>
</protein>
<organism evidence="1 2">
    <name type="scientific">Sinorhizobium psoraleae</name>
    <dbReference type="NCBI Taxonomy" id="520838"/>
    <lineage>
        <taxon>Bacteria</taxon>
        <taxon>Pseudomonadati</taxon>
        <taxon>Pseudomonadota</taxon>
        <taxon>Alphaproteobacteria</taxon>
        <taxon>Hyphomicrobiales</taxon>
        <taxon>Rhizobiaceae</taxon>
        <taxon>Sinorhizobium/Ensifer group</taxon>
        <taxon>Sinorhizobium</taxon>
    </lineage>
</organism>
<name>A0ABT4KBJ2_9HYPH</name>
<sequence>MTLDERVDKPEMVENRPEWIWYCESKSGVPVVTFGRWPKHLQQARYKLAGDPADRARSSDERHFRSDPQTLRNYCCQLLDMLENYGVEIDGEDNDLISHISKAVDPANAGERARP</sequence>
<gene>
    <name evidence="1" type="ORF">O3W52_04295</name>
</gene>
<evidence type="ECO:0000313" key="1">
    <source>
        <dbReference type="EMBL" id="MCZ4089306.1"/>
    </source>
</evidence>
<keyword evidence="2" id="KW-1185">Reference proteome</keyword>
<comment type="caution">
    <text evidence="1">The sequence shown here is derived from an EMBL/GenBank/DDBJ whole genome shotgun (WGS) entry which is preliminary data.</text>
</comment>
<dbReference type="RefSeq" id="WP_269275853.1">
    <property type="nucleotide sequence ID" value="NZ_JAPVOI010000004.1"/>
</dbReference>
<accession>A0ABT4KBJ2</accession>
<dbReference type="EMBL" id="JAPVOI010000004">
    <property type="protein sequence ID" value="MCZ4089306.1"/>
    <property type="molecule type" value="Genomic_DNA"/>
</dbReference>
<reference evidence="1" key="1">
    <citation type="submission" date="2022-10" db="EMBL/GenBank/DDBJ databases">
        <title>Whole genome sequencing of three plant growth promoting bacteria isolated from Vachellia tortilis subsp. raddiana in Morocco.</title>
        <authorList>
            <person name="Hnini M."/>
            <person name="Zouagui R."/>
            <person name="Zouagui H."/>
            <person name="Chemao Elfihri M.-W."/>
            <person name="Ibrahimi A."/>
            <person name="Sbabou L."/>
            <person name="Aurag J."/>
        </authorList>
    </citation>
    <scope>NUCLEOTIDE SEQUENCE</scope>
    <source>
        <strain evidence="1">LMR678</strain>
    </source>
</reference>
<proteinExistence type="predicted"/>